<dbReference type="EMBL" id="GGMS01005948">
    <property type="protein sequence ID" value="MBY75151.1"/>
    <property type="molecule type" value="Transcribed_RNA"/>
</dbReference>
<keyword evidence="1" id="KW-0472">Membrane</keyword>
<gene>
    <name evidence="2" type="ORF">g.135613</name>
</gene>
<feature type="transmembrane region" description="Helical" evidence="1">
    <location>
        <begin position="91"/>
        <end position="116"/>
    </location>
</feature>
<feature type="transmembrane region" description="Helical" evidence="1">
    <location>
        <begin position="47"/>
        <end position="66"/>
    </location>
</feature>
<accession>A0A2S2QBX7</accession>
<proteinExistence type="predicted"/>
<sequence length="135" mass="15865">MLLFDIALYITTCMCVCVCVCVFVTFYSFSLFQLILYMYTQALKHQFFQLLFFIFSALARIIYTPIRISRICASRLPCCCHQEALFSCIKYTSILVCIILYFYCYAVLVYSMRIWLGVIRRRRLRVEVINVCGSG</sequence>
<dbReference type="AlphaFoldDB" id="A0A2S2QBX7"/>
<organism evidence="2">
    <name type="scientific">Sipha flava</name>
    <name type="common">yellow sugarcane aphid</name>
    <dbReference type="NCBI Taxonomy" id="143950"/>
    <lineage>
        <taxon>Eukaryota</taxon>
        <taxon>Metazoa</taxon>
        <taxon>Ecdysozoa</taxon>
        <taxon>Arthropoda</taxon>
        <taxon>Hexapoda</taxon>
        <taxon>Insecta</taxon>
        <taxon>Pterygota</taxon>
        <taxon>Neoptera</taxon>
        <taxon>Paraneoptera</taxon>
        <taxon>Hemiptera</taxon>
        <taxon>Sternorrhyncha</taxon>
        <taxon>Aphidomorpha</taxon>
        <taxon>Aphidoidea</taxon>
        <taxon>Aphididae</taxon>
        <taxon>Sipha</taxon>
    </lineage>
</organism>
<evidence type="ECO:0000313" key="2">
    <source>
        <dbReference type="EMBL" id="MBY75151.1"/>
    </source>
</evidence>
<evidence type="ECO:0000256" key="1">
    <source>
        <dbReference type="SAM" id="Phobius"/>
    </source>
</evidence>
<feature type="transmembrane region" description="Helical" evidence="1">
    <location>
        <begin position="6"/>
        <end position="35"/>
    </location>
</feature>
<keyword evidence="1" id="KW-0812">Transmembrane</keyword>
<reference evidence="2" key="1">
    <citation type="submission" date="2018-04" db="EMBL/GenBank/DDBJ databases">
        <title>Transcriptome assembly of Sipha flava.</title>
        <authorList>
            <person name="Scully E.D."/>
            <person name="Geib S.M."/>
            <person name="Palmer N.A."/>
            <person name="Koch K."/>
            <person name="Bradshaw J."/>
            <person name="Heng-Moss T."/>
            <person name="Sarath G."/>
        </authorList>
    </citation>
    <scope>NUCLEOTIDE SEQUENCE</scope>
</reference>
<keyword evidence="1" id="KW-1133">Transmembrane helix</keyword>
<protein>
    <submittedName>
        <fullName evidence="2">Uncharacterized protein</fullName>
    </submittedName>
</protein>
<name>A0A2S2QBX7_9HEMI</name>